<reference evidence="4 5" key="1">
    <citation type="submission" date="2020-04" db="EMBL/GenBank/DDBJ databases">
        <authorList>
            <person name="Alioto T."/>
            <person name="Alioto T."/>
            <person name="Gomez Garrido J."/>
        </authorList>
    </citation>
    <scope>NUCLEOTIDE SEQUENCE [LARGE SCALE GENOMIC DNA]</scope>
</reference>
<dbReference type="OrthoDB" id="10012848at2759"/>
<protein>
    <recommendedName>
        <fullName evidence="6">Headcase middle domain-containing protein</fullName>
    </recommendedName>
</protein>
<proteinExistence type="predicted"/>
<keyword evidence="5" id="KW-1185">Reference proteome</keyword>
<dbReference type="Pfam" id="PF16002">
    <property type="entry name" value="Headcase"/>
    <property type="match status" value="1"/>
</dbReference>
<feature type="compositionally biased region" description="Low complexity" evidence="1">
    <location>
        <begin position="181"/>
        <end position="201"/>
    </location>
</feature>
<feature type="region of interest" description="Disordered" evidence="1">
    <location>
        <begin position="130"/>
        <end position="222"/>
    </location>
</feature>
<dbReference type="PANTHER" id="PTHR13425:SF3">
    <property type="entry name" value="HEADCASE PROTEIN HOMOLOG"/>
    <property type="match status" value="1"/>
</dbReference>
<evidence type="ECO:0000313" key="5">
    <source>
        <dbReference type="Proteomes" id="UP000494165"/>
    </source>
</evidence>
<feature type="domain" description="Headcase middle" evidence="3">
    <location>
        <begin position="218"/>
        <end position="412"/>
    </location>
</feature>
<feature type="compositionally biased region" description="Basic residues" evidence="1">
    <location>
        <begin position="150"/>
        <end position="159"/>
    </location>
</feature>
<evidence type="ECO:0008006" key="6">
    <source>
        <dbReference type="Google" id="ProtNLM"/>
    </source>
</evidence>
<comment type="caution">
    <text evidence="4">The sequence shown here is derived from an EMBL/GenBank/DDBJ whole genome shotgun (WGS) entry which is preliminary data.</text>
</comment>
<dbReference type="AlphaFoldDB" id="A0A8S1DFA7"/>
<organism evidence="4 5">
    <name type="scientific">Cloeon dipterum</name>
    <dbReference type="NCBI Taxonomy" id="197152"/>
    <lineage>
        <taxon>Eukaryota</taxon>
        <taxon>Metazoa</taxon>
        <taxon>Ecdysozoa</taxon>
        <taxon>Arthropoda</taxon>
        <taxon>Hexapoda</taxon>
        <taxon>Insecta</taxon>
        <taxon>Pterygota</taxon>
        <taxon>Palaeoptera</taxon>
        <taxon>Ephemeroptera</taxon>
        <taxon>Pisciforma</taxon>
        <taxon>Baetidae</taxon>
        <taxon>Cloeon</taxon>
    </lineage>
</organism>
<accession>A0A8S1DFA7</accession>
<evidence type="ECO:0000313" key="4">
    <source>
        <dbReference type="EMBL" id="CAB3381212.1"/>
    </source>
</evidence>
<name>A0A8S1DFA7_9INSE</name>
<sequence length="429" mass="48255">MPQQRRGPNAVAAAAAVAVAAADASGARETTCCVPGECLMPEQLISLEELAEDVVKVVCNDDHCTLGQFMHQACFDSWEQQVLQFLRSCGRARSWSAKQRHQNLWTKKGYDLAFKACGCRCGRGHLKKDLDWTPPRPAAAQQVAKEEARNKKKRQRQKQPKPALATPSRPEADDSGKQRNRAGSASSNSSSGSPSTDSPTSGAKRPTKLLETPTKSPSGKGLFARRQDFSSFNILPRHKVNSYHIKVDDEENHGMDDVRNMILATLSSAKCSRVSCLVCETQMCVYDRYPLLDGTFFLSPRQHAEQHCFKLFYKNRIQFLYAVCMGCLEGWRARIECRACRRRWDGSSLVLGTMYFYDIFSATPCCEDRVKCNTCAKPLMQQQERLNFFSDYSHPVTCSNCRCTDTHFVKSLFSTFYRTLLPATKGKLY</sequence>
<dbReference type="PANTHER" id="PTHR13425">
    <property type="entry name" value="HEADCASE PROTEIN"/>
    <property type="match status" value="1"/>
</dbReference>
<evidence type="ECO:0000256" key="1">
    <source>
        <dbReference type="SAM" id="MobiDB-lite"/>
    </source>
</evidence>
<gene>
    <name evidence="4" type="ORF">CLODIP_2_CD02152</name>
</gene>
<evidence type="ECO:0000259" key="2">
    <source>
        <dbReference type="Pfam" id="PF15353"/>
    </source>
</evidence>
<dbReference type="Pfam" id="PF15353">
    <property type="entry name" value="HECA_N"/>
    <property type="match status" value="1"/>
</dbReference>
<feature type="domain" description="Headcase N-terminal" evidence="2">
    <location>
        <begin position="32"/>
        <end position="132"/>
    </location>
</feature>
<dbReference type="InterPro" id="IPR031947">
    <property type="entry name" value="Headcase_mid"/>
</dbReference>
<evidence type="ECO:0000259" key="3">
    <source>
        <dbReference type="Pfam" id="PF16002"/>
    </source>
</evidence>
<dbReference type="Proteomes" id="UP000494165">
    <property type="component" value="Unassembled WGS sequence"/>
</dbReference>
<dbReference type="InterPro" id="IPR026066">
    <property type="entry name" value="Headcase"/>
</dbReference>
<dbReference type="EMBL" id="CADEPI010000228">
    <property type="protein sequence ID" value="CAB3381212.1"/>
    <property type="molecule type" value="Genomic_DNA"/>
</dbReference>
<dbReference type="InterPro" id="IPR054537">
    <property type="entry name" value="HECA_N"/>
</dbReference>